<evidence type="ECO:0000259" key="6">
    <source>
        <dbReference type="Pfam" id="PF09118"/>
    </source>
</evidence>
<feature type="signal peptide" evidence="4">
    <location>
        <begin position="1"/>
        <end position="26"/>
    </location>
</feature>
<evidence type="ECO:0000259" key="5">
    <source>
        <dbReference type="Pfam" id="PF07250"/>
    </source>
</evidence>
<evidence type="ECO:0000256" key="1">
    <source>
        <dbReference type="ARBA" id="ARBA00022729"/>
    </source>
</evidence>
<dbReference type="Proteomes" id="UP001199469">
    <property type="component" value="Unassembled WGS sequence"/>
</dbReference>
<evidence type="ECO:0000313" key="8">
    <source>
        <dbReference type="Proteomes" id="UP001199469"/>
    </source>
</evidence>
<name>A0ABS8PA52_9PSEU</name>
<comment type="caution">
    <text evidence="7">The sequence shown here is derived from an EMBL/GenBank/DDBJ whole genome shotgun (WGS) entry which is preliminary data.</text>
</comment>
<evidence type="ECO:0000256" key="3">
    <source>
        <dbReference type="SAM" id="Phobius"/>
    </source>
</evidence>
<dbReference type="InterPro" id="IPR013783">
    <property type="entry name" value="Ig-like_fold"/>
</dbReference>
<dbReference type="CDD" id="cd02851">
    <property type="entry name" value="E_set_GO_C"/>
    <property type="match status" value="1"/>
</dbReference>
<evidence type="ECO:0000256" key="2">
    <source>
        <dbReference type="SAM" id="MobiDB-lite"/>
    </source>
</evidence>
<dbReference type="Gene3D" id="2.60.40.10">
    <property type="entry name" value="Immunoglobulins"/>
    <property type="match status" value="1"/>
</dbReference>
<keyword evidence="3" id="KW-1133">Transmembrane helix</keyword>
<keyword evidence="1 4" id="KW-0732">Signal</keyword>
<dbReference type="InterPro" id="IPR014756">
    <property type="entry name" value="Ig_E-set"/>
</dbReference>
<proteinExistence type="predicted"/>
<dbReference type="Pfam" id="PF07250">
    <property type="entry name" value="Glyoxal_oxid_N"/>
    <property type="match status" value="1"/>
</dbReference>
<dbReference type="InterPro" id="IPR009880">
    <property type="entry name" value="Glyoxal_oxidase_N"/>
</dbReference>
<keyword evidence="3" id="KW-0472">Membrane</keyword>
<dbReference type="InterPro" id="IPR015202">
    <property type="entry name" value="GO-like_E_set"/>
</dbReference>
<dbReference type="SUPFAM" id="SSF81296">
    <property type="entry name" value="E set domains"/>
    <property type="match status" value="1"/>
</dbReference>
<sequence>MRRRVVMFTVAAVAAAAVAVPVVASAAAPDGPDPAVVGQMGPLFEEPTGKNCREARDPSPQCKPAAMSLVNLPNGKSLYWDGLEGMNKVNFNVVAEYGNVAQNDQSRVMSNVDSDNPSWTVPKPYDGGANPNGNDKQAEYLPLVPHNNDVRSNDGDLFCSALEFLPDGKIMVTGGTDYYQEPGIPGIPTYGAIELEGLKNTRVFDPKTNSWGQSGGMNYGRWYPSMVTQADGTLSVFSGVTKLIKPAYPDRPLDSGTNVKQTENYNPKTGSWTPNPASANKSLPLYPRLHLLPDGKTYYDAGGQTFNPFGQSYDEALWSFASVYDPKTQKWTDKGLPSVAGLPQGFRGSGFSAMLPLEPGADGKYSKAQFLSAGGVLGVSPGTYLGSNSTTLNTIDTAKNDKLDSKTIGNLNEPRWYGTGTVLPTGQVFLSGGANRDEVVLPGSGNPVRQNELWDPKTQQWSQLVPQTDGRTYHNTATLLPSGEVLLGGHAPIATGYAYQTDLGTKALGLSRASADPTFQIYKPPYLFWGQRPEITGVDPQQKTNSTMKIGVANPSDVSSVVVSRNTAETHLIDSDQRTVKLPVVSKDGSSVTVKLPDSAVTPAGPYMLFVNRQSDKGEIPSVAKQLYIDQSGTSLGNPAPGQDGPRPARDTQGDPGNGTYRGPGAADNGYTKNTPAANKAPAAQNAPAGQNTPLQDTPADYKAPAAAPALGGVVALGGFGLVGSESGLWARLRRRRLQRRGAGRDGNA</sequence>
<dbReference type="InterPro" id="IPR011043">
    <property type="entry name" value="Gal_Oxase/kelch_b-propeller"/>
</dbReference>
<evidence type="ECO:0000313" key="7">
    <source>
        <dbReference type="EMBL" id="MCD2195158.1"/>
    </source>
</evidence>
<dbReference type="SUPFAM" id="SSF50965">
    <property type="entry name" value="Galactose oxidase, central domain"/>
    <property type="match status" value="1"/>
</dbReference>
<feature type="chain" id="PRO_5045797532" evidence="4">
    <location>
        <begin position="27"/>
        <end position="749"/>
    </location>
</feature>
<evidence type="ECO:0000256" key="4">
    <source>
        <dbReference type="SAM" id="SignalP"/>
    </source>
</evidence>
<feature type="domain" description="Galactose oxidase-like Early set" evidence="6">
    <location>
        <begin position="532"/>
        <end position="626"/>
    </location>
</feature>
<gene>
    <name evidence="7" type="ORF">LQ327_17460</name>
</gene>
<feature type="region of interest" description="Disordered" evidence="2">
    <location>
        <begin position="632"/>
        <end position="701"/>
    </location>
</feature>
<dbReference type="RefSeq" id="WP_230735926.1">
    <property type="nucleotide sequence ID" value="NZ_JAJNDB010000003.1"/>
</dbReference>
<dbReference type="Gene3D" id="2.130.10.80">
    <property type="entry name" value="Galactose oxidase/kelch, beta-propeller"/>
    <property type="match status" value="1"/>
</dbReference>
<feature type="domain" description="Glyoxal oxidase N-terminal" evidence="5">
    <location>
        <begin position="155"/>
        <end position="500"/>
    </location>
</feature>
<dbReference type="PANTHER" id="PTHR32208:SF21">
    <property type="entry name" value="LOW QUALITY PROTEIN: ALDEHYDE OXIDASE GLOX-LIKE"/>
    <property type="match status" value="1"/>
</dbReference>
<dbReference type="InterPro" id="IPR037293">
    <property type="entry name" value="Gal_Oxidase_central_sf"/>
</dbReference>
<keyword evidence="8" id="KW-1185">Reference proteome</keyword>
<feature type="compositionally biased region" description="Low complexity" evidence="2">
    <location>
        <begin position="673"/>
        <end position="694"/>
    </location>
</feature>
<organism evidence="7 8">
    <name type="scientific">Actinomycetospora endophytica</name>
    <dbReference type="NCBI Taxonomy" id="2291215"/>
    <lineage>
        <taxon>Bacteria</taxon>
        <taxon>Bacillati</taxon>
        <taxon>Actinomycetota</taxon>
        <taxon>Actinomycetes</taxon>
        <taxon>Pseudonocardiales</taxon>
        <taxon>Pseudonocardiaceae</taxon>
        <taxon>Actinomycetospora</taxon>
    </lineage>
</organism>
<feature type="transmembrane region" description="Helical" evidence="3">
    <location>
        <begin position="710"/>
        <end position="731"/>
    </location>
</feature>
<dbReference type="EMBL" id="JAJNDB010000003">
    <property type="protein sequence ID" value="MCD2195158.1"/>
    <property type="molecule type" value="Genomic_DNA"/>
</dbReference>
<dbReference type="PANTHER" id="PTHR32208">
    <property type="entry name" value="SECRETED PROTEIN-RELATED"/>
    <property type="match status" value="1"/>
</dbReference>
<protein>
    <submittedName>
        <fullName evidence="7">DUF1929 domain-containing protein</fullName>
    </submittedName>
</protein>
<reference evidence="7 8" key="1">
    <citation type="submission" date="2021-11" db="EMBL/GenBank/DDBJ databases">
        <title>Draft genome sequence of Actinomycetospora sp. SF1 isolated from the rhizosphere soil.</title>
        <authorList>
            <person name="Duangmal K."/>
            <person name="Chantavorakit T."/>
        </authorList>
    </citation>
    <scope>NUCLEOTIDE SEQUENCE [LARGE SCALE GENOMIC DNA]</scope>
    <source>
        <strain evidence="7 8">TBRC 5722</strain>
    </source>
</reference>
<accession>A0ABS8PA52</accession>
<dbReference type="Pfam" id="PF09118">
    <property type="entry name" value="GO-like_E_set"/>
    <property type="match status" value="1"/>
</dbReference>
<keyword evidence="3" id="KW-0812">Transmembrane</keyword>